<comment type="caution">
    <text evidence="1">The sequence shown here is derived from an EMBL/GenBank/DDBJ whole genome shotgun (WGS) entry which is preliminary data.</text>
</comment>
<evidence type="ECO:0000313" key="1">
    <source>
        <dbReference type="EMBL" id="KAK8198605.1"/>
    </source>
</evidence>
<dbReference type="EMBL" id="JAMKPW020000040">
    <property type="protein sequence ID" value="KAK8198605.1"/>
    <property type="molecule type" value="Genomic_DNA"/>
</dbReference>
<protein>
    <submittedName>
        <fullName evidence="1">Uncharacterized protein</fullName>
    </submittedName>
</protein>
<dbReference type="Proteomes" id="UP001320706">
    <property type="component" value="Unassembled WGS sequence"/>
</dbReference>
<reference evidence="1" key="1">
    <citation type="submission" date="2024-02" db="EMBL/GenBank/DDBJ databases">
        <title>Metagenome Assembled Genome of Zalaria obscura JY119.</title>
        <authorList>
            <person name="Vighnesh L."/>
            <person name="Jagadeeshwari U."/>
            <person name="Venkata Ramana C."/>
            <person name="Sasikala C."/>
        </authorList>
    </citation>
    <scope>NUCLEOTIDE SEQUENCE</scope>
    <source>
        <strain evidence="1">JY119</strain>
    </source>
</reference>
<name>A0ACC3S5T4_9PEZI</name>
<keyword evidence="2" id="KW-1185">Reference proteome</keyword>
<sequence>MELLRCLLPLLAFLSTTLAIGQKPVIAFNAPYGSIPLATGGSSVQVMVDQADWPAVLRVADDLAVDFGRVTGTNGSVTLLKGSQPPTLNASMIYNITGRSSFSMPSSGKKGGVIIAGTIGNSSVIDNLISQKKIDVSAIEGTWEASVTTVVSNPMPGVQKALVIAGSDRRGTIYGLYDVSEQIGVSPWYYWADSPPHQHNAIYALGSTKVQASPSVKYRGFFINDEAPALTGYVNAKFPPSPWGPGFNADFYHTMFELILRLRANYLWPAQWNSMFNVDDNRTQPLADEYGIVMGTSHTEPMDRATKEWNVFGNGPWQWNVNNASIYPFFEYGAERAKPYENVLTMGMRGSGDTALGSGIETDILESVVAAQTQILDDIWGNASVSNPDVVPQMWCLYKEVQGYYEAGMTVAEYITLLWTDDNYGNIRRLPLQNETSRSGGAGVYYHFDYVGSPRDYKWINTVQLQKTWEQMHLAYERDAKQIWVVNVGDLKPLELPMSHFFDLAYDIELWNQDSVPAWLELWAAREFGQQFAAEIAVVMNNYSVAAGRRKFELVDPTTYSLINYDEANTVLAQWQAMQASAQSIMDKLPTATQPAFFEMVYHPVTAGYTFYQIMIYSAMNQLYAEQGRCSTNKLAAKVLDLFALDHQLTVQYNSLLNGKWIHMMDQTHLGYQYWQQPMRQSTPSLQYVQEAERDLAGDMGVTIDASNATVPGDDMYHTLSSNQLTLPPFDPYGASTRWMDIFAMGTNEFSWNISAAPFVKFSQTSGTLSPNGTTDVRVYVSVDWSQCPPGSNMTTINITSSRDYGTQYSMPTVVLPYNHTVLPSNFTNGFVESDAHVSIEAEHWSSIVNGSADVSYDVVANLSRTLSGVTLFPVTAPSLTTMTGPALEYDLYTFSDLSTGVVYPANLINVTMILGTSLNTIPERPLGYAVQFDDQPVQTVHYIQDQPAGANPTGWDVAVSNTAWTSTTNFTYMEPGLHKLKVWELEPAVVLQKIVINLGGVRPSYLGPPESYRA</sequence>
<organism evidence="1 2">
    <name type="scientific">Zalaria obscura</name>
    <dbReference type="NCBI Taxonomy" id="2024903"/>
    <lineage>
        <taxon>Eukaryota</taxon>
        <taxon>Fungi</taxon>
        <taxon>Dikarya</taxon>
        <taxon>Ascomycota</taxon>
        <taxon>Pezizomycotina</taxon>
        <taxon>Dothideomycetes</taxon>
        <taxon>Dothideomycetidae</taxon>
        <taxon>Dothideales</taxon>
        <taxon>Zalariaceae</taxon>
        <taxon>Zalaria</taxon>
    </lineage>
</organism>
<proteinExistence type="predicted"/>
<evidence type="ECO:0000313" key="2">
    <source>
        <dbReference type="Proteomes" id="UP001320706"/>
    </source>
</evidence>
<accession>A0ACC3S5T4</accession>
<gene>
    <name evidence="1" type="ORF">M8818_006472</name>
</gene>